<dbReference type="InterPro" id="IPR015943">
    <property type="entry name" value="WD40/YVTN_repeat-like_dom_sf"/>
</dbReference>
<dbReference type="STRING" id="1448308.A0A2T2NFA9"/>
<evidence type="ECO:0000313" key="12">
    <source>
        <dbReference type="EMBL" id="PSN64059.1"/>
    </source>
</evidence>
<organism evidence="12 13">
    <name type="scientific">Corynespora cassiicola Philippines</name>
    <dbReference type="NCBI Taxonomy" id="1448308"/>
    <lineage>
        <taxon>Eukaryota</taxon>
        <taxon>Fungi</taxon>
        <taxon>Dikarya</taxon>
        <taxon>Ascomycota</taxon>
        <taxon>Pezizomycotina</taxon>
        <taxon>Dothideomycetes</taxon>
        <taxon>Pleosporomycetidae</taxon>
        <taxon>Pleosporales</taxon>
        <taxon>Corynesporascaceae</taxon>
        <taxon>Corynespora</taxon>
    </lineage>
</organism>
<dbReference type="OrthoDB" id="103454at2759"/>
<evidence type="ECO:0000256" key="2">
    <source>
        <dbReference type="ARBA" id="ARBA00005569"/>
    </source>
</evidence>
<keyword evidence="5" id="KW-0653">Protein transport</keyword>
<dbReference type="InterPro" id="IPR037624">
    <property type="entry name" value="Nup133-like"/>
</dbReference>
<keyword evidence="7" id="KW-0539">Nucleus</keyword>
<dbReference type="InterPro" id="IPR014908">
    <property type="entry name" value="Nucleoporin_Nup133/Nup155_N"/>
</dbReference>
<dbReference type="Proteomes" id="UP000240883">
    <property type="component" value="Unassembled WGS sequence"/>
</dbReference>
<evidence type="ECO:0000256" key="9">
    <source>
        <dbReference type="SAM" id="MobiDB-lite"/>
    </source>
</evidence>
<evidence type="ECO:0000259" key="10">
    <source>
        <dbReference type="Pfam" id="PF03177"/>
    </source>
</evidence>
<keyword evidence="3" id="KW-0813">Transport</keyword>
<dbReference type="Pfam" id="PF03177">
    <property type="entry name" value="Nucleoporin_C"/>
    <property type="match status" value="1"/>
</dbReference>
<dbReference type="GO" id="GO:0031080">
    <property type="term" value="C:nuclear pore outer ring"/>
    <property type="evidence" value="ECO:0007669"/>
    <property type="project" value="TreeGrafter"/>
</dbReference>
<proteinExistence type="inferred from homology"/>
<evidence type="ECO:0000256" key="5">
    <source>
        <dbReference type="ARBA" id="ARBA00022927"/>
    </source>
</evidence>
<dbReference type="SUPFAM" id="SSF117289">
    <property type="entry name" value="Nucleoporin domain"/>
    <property type="match status" value="1"/>
</dbReference>
<keyword evidence="13" id="KW-1185">Reference proteome</keyword>
<feature type="compositionally biased region" description="Polar residues" evidence="9">
    <location>
        <begin position="44"/>
        <end position="60"/>
    </location>
</feature>
<evidence type="ECO:0000256" key="4">
    <source>
        <dbReference type="ARBA" id="ARBA00022816"/>
    </source>
</evidence>
<dbReference type="GO" id="GO:0016973">
    <property type="term" value="P:poly(A)+ mRNA export from nucleus"/>
    <property type="evidence" value="ECO:0007669"/>
    <property type="project" value="TreeGrafter"/>
</dbReference>
<evidence type="ECO:0008006" key="14">
    <source>
        <dbReference type="Google" id="ProtNLM"/>
    </source>
</evidence>
<dbReference type="GO" id="GO:0000972">
    <property type="term" value="P:transcription-dependent tethering of RNA polymerase II gene DNA at nuclear periphery"/>
    <property type="evidence" value="ECO:0007669"/>
    <property type="project" value="TreeGrafter"/>
</dbReference>
<protein>
    <recommendedName>
        <fullName evidence="14">Nucleoporin Nup133/Nup155-like C-terminal domain-containing protein</fullName>
    </recommendedName>
</protein>
<dbReference type="GO" id="GO:0017056">
    <property type="term" value="F:structural constituent of nuclear pore"/>
    <property type="evidence" value="ECO:0007669"/>
    <property type="project" value="InterPro"/>
</dbReference>
<dbReference type="Gene3D" id="1.20.58.1380">
    <property type="match status" value="1"/>
</dbReference>
<feature type="domain" description="Nucleoporin Nup133/Nup155-like N-terminal" evidence="11">
    <location>
        <begin position="102"/>
        <end position="518"/>
    </location>
</feature>
<feature type="compositionally biased region" description="Acidic residues" evidence="9">
    <location>
        <begin position="1318"/>
        <end position="1333"/>
    </location>
</feature>
<reference evidence="12 13" key="1">
    <citation type="journal article" date="2018" name="Front. Microbiol.">
        <title>Genome-Wide Analysis of Corynespora cassiicola Leaf Fall Disease Putative Effectors.</title>
        <authorList>
            <person name="Lopez D."/>
            <person name="Ribeiro S."/>
            <person name="Label P."/>
            <person name="Fumanal B."/>
            <person name="Venisse J.S."/>
            <person name="Kohler A."/>
            <person name="de Oliveira R.R."/>
            <person name="Labutti K."/>
            <person name="Lipzen A."/>
            <person name="Lail K."/>
            <person name="Bauer D."/>
            <person name="Ohm R.A."/>
            <person name="Barry K.W."/>
            <person name="Spatafora J."/>
            <person name="Grigoriev I.V."/>
            <person name="Martin F.M."/>
            <person name="Pujade-Renaud V."/>
        </authorList>
    </citation>
    <scope>NUCLEOTIDE SEQUENCE [LARGE SCALE GENOMIC DNA]</scope>
    <source>
        <strain evidence="12 13">Philippines</strain>
    </source>
</reference>
<feature type="region of interest" description="Disordered" evidence="9">
    <location>
        <begin position="1312"/>
        <end position="1333"/>
    </location>
</feature>
<dbReference type="PANTHER" id="PTHR13405">
    <property type="entry name" value="NUCLEAR PORE COMPLEX PROTEIN NUP133"/>
    <property type="match status" value="1"/>
</dbReference>
<keyword evidence="8" id="KW-0175">Coiled coil</keyword>
<keyword evidence="6" id="KW-0811">Translocation</keyword>
<evidence type="ECO:0000256" key="3">
    <source>
        <dbReference type="ARBA" id="ARBA00022448"/>
    </source>
</evidence>
<dbReference type="GO" id="GO:0006606">
    <property type="term" value="P:protein import into nucleus"/>
    <property type="evidence" value="ECO:0007669"/>
    <property type="project" value="TreeGrafter"/>
</dbReference>
<dbReference type="PANTHER" id="PTHR13405:SF11">
    <property type="entry name" value="NUCLEAR PORE COMPLEX PROTEIN NUP133"/>
    <property type="match status" value="1"/>
</dbReference>
<dbReference type="InterPro" id="IPR007187">
    <property type="entry name" value="Nucleoporin_Nup133/Nup155_C"/>
</dbReference>
<evidence type="ECO:0000256" key="6">
    <source>
        <dbReference type="ARBA" id="ARBA00023010"/>
    </source>
</evidence>
<dbReference type="EMBL" id="KZ678139">
    <property type="protein sequence ID" value="PSN64059.1"/>
    <property type="molecule type" value="Genomic_DNA"/>
</dbReference>
<dbReference type="Gene3D" id="2.130.10.10">
    <property type="entry name" value="YVTN repeat-like/Quinoprotein amine dehydrogenase"/>
    <property type="match status" value="1"/>
</dbReference>
<dbReference type="Pfam" id="PF08801">
    <property type="entry name" value="Nucleoporin_N"/>
    <property type="match status" value="1"/>
</dbReference>
<name>A0A2T2NFA9_CORCC</name>
<evidence type="ECO:0000313" key="13">
    <source>
        <dbReference type="Proteomes" id="UP000240883"/>
    </source>
</evidence>
<feature type="coiled-coil region" evidence="8">
    <location>
        <begin position="900"/>
        <end position="936"/>
    </location>
</feature>
<accession>A0A2T2NFA9</accession>
<feature type="region of interest" description="Disordered" evidence="9">
    <location>
        <begin position="1"/>
        <end position="68"/>
    </location>
</feature>
<sequence length="1333" mass="150137">MFSPEASLQSTRSSLRNPRRRQRKDSDGPQQQQPRRKRSKVSEDTFTSATDTHINGNGSVLMNGHVGHGTPESSLVIVDMPVREKRPPAKRAPKEDHSLFLTKTDEYSVKRLPSFPPALARGSIPYKASALPSAGLALALTSEHALLWDYNAPIAPAKVLTLPLPFGLKSTDALPLGAIVRNGPTNDFGIVAVAPSNGRITFFENVDSAEARSLYPQRHQEVEGSVKLYSGETVVDLVDIEHAGYILVLSSGRLAQLTLRDSQGRPNITTTVLTPPHSSGGSFFSFKGFLGGAIRKAVASVKARQSASRGQMEVVTAAKNGVFQFWDLSWSGQQMFKGEVDAQTEMLTAIQQGTPAETRGQQEIQVLDFAIVEQQQTEDALGLMVLVALTGRNLMEYSLLEVDLSGSAVVVSRAIPLRSFHETALPKEPVGTLLLPSPGHTAFVQFPNAIVVASLAEPEESPERQLMSDAGRELLPFQDAIYFRTDAHVKVAGHALEPATRKDKPSSALVFVQDYGILQVGAPAFVARNKHKVTARSRLQQATFYSTVPANILDFSIGSRYSFSADEVQQAAIKISSEIMSSSFEHLEKFPSSMDEQLRTRALALRTLAMNLQQDYPPISFESKWTLMQQAEKLAAASKVWTWYQQRLQAKEAHPETHPEPIVMGDIVKALSDRYKTPIDPEQGEKDPVRQFFLKDLDNLDILIPWGWFYFRMFYMNNSTKERLSIMQRLSEANDVMLIALETGFSFRQEHVEFYGLDPDQFEDGILKPGHGYDELKRIWTSSHNIVNSIRSLVDVGRNMAEECFEQGYNEELAQKIGKDNPRLVRMGCQTHIERFQWALDQAEESKKEMGRALKEEWNNNVRPAHIAGLMDIGLASEGMQLAEQYHDMPTLVNLIWDEANWLEHNKANSQSKMEQAEATVKLNRLKERISRYFEQFNDSYADAFYTKFITEGQCGQLFQEEYLNQPALTRYLRADPSRSRLRWINEICGEGNYDAAADSLFDTAARQETNAWCSKVELSLSKLALMASAEKVSEDTRSSVEETRAEKARHARSEIVADQLEYAKIQDQLYDRLVPIITGALDDESAIQLLMAEFGQGRLNERPANQSLLQQGLQDLIDHRVMEPALMIDVLTLMTYENSIDDTDDVESNEFILALRVLFLRWRDIHRTTRNGLLRLIWKRLCIKDNWEQINNTRNIADASLQEELAHTTLGWTFRQLYKMTDWRLTCADDNQRMQLVWPKKVDEFLGAGCTDGELCIRFASEDLRGPIIKDNLADDAILQDYMTKCRFSEWFDAACRAGKEMYVASRQEEHQALLGEGEEAEDSAGDVEMQE</sequence>
<gene>
    <name evidence="12" type="ORF">BS50DRAFT_612258</name>
</gene>
<feature type="domain" description="Nucleoporin Nup133/Nup155-like C-terminal" evidence="10">
    <location>
        <begin position="631"/>
        <end position="1293"/>
    </location>
</feature>
<comment type="similarity">
    <text evidence="2">Belongs to the nucleoporin Nup133 family.</text>
</comment>
<comment type="subcellular location">
    <subcellularLocation>
        <location evidence="1">Nucleus envelope</location>
    </subcellularLocation>
</comment>
<evidence type="ECO:0000256" key="7">
    <source>
        <dbReference type="ARBA" id="ARBA00023242"/>
    </source>
</evidence>
<evidence type="ECO:0000259" key="11">
    <source>
        <dbReference type="Pfam" id="PF08801"/>
    </source>
</evidence>
<evidence type="ECO:0000256" key="8">
    <source>
        <dbReference type="SAM" id="Coils"/>
    </source>
</evidence>
<evidence type="ECO:0000256" key="1">
    <source>
        <dbReference type="ARBA" id="ARBA00004259"/>
    </source>
</evidence>
<keyword evidence="4" id="KW-0509">mRNA transport</keyword>